<dbReference type="GO" id="GO:0008903">
    <property type="term" value="F:hydroxypyruvate isomerase activity"/>
    <property type="evidence" value="ECO:0007669"/>
    <property type="project" value="TreeGrafter"/>
</dbReference>
<feature type="active site" description="Proton donor/acceptor" evidence="3">
    <location>
        <position position="259"/>
    </location>
</feature>
<dbReference type="GO" id="GO:0046487">
    <property type="term" value="P:glyoxylate metabolic process"/>
    <property type="evidence" value="ECO:0007669"/>
    <property type="project" value="TreeGrafter"/>
</dbReference>
<dbReference type="InterPro" id="IPR050417">
    <property type="entry name" value="Sugar_Epim/Isomerase"/>
</dbReference>
<proteinExistence type="inferred from homology"/>
<name>A0A0P0Z3R0_9HYPH</name>
<dbReference type="InterPro" id="IPR013022">
    <property type="entry name" value="Xyl_isomerase-like_TIM-brl"/>
</dbReference>
<dbReference type="PANTHER" id="PTHR43489">
    <property type="entry name" value="ISOMERASE"/>
    <property type="match status" value="1"/>
</dbReference>
<evidence type="ECO:0000313" key="5">
    <source>
        <dbReference type="EMBL" id="BAT28683.1"/>
    </source>
</evidence>
<organism evidence="5">
    <name type="scientific">Aureimonas frigidaquae</name>
    <dbReference type="NCBI Taxonomy" id="424757"/>
    <lineage>
        <taxon>Bacteria</taxon>
        <taxon>Pseudomonadati</taxon>
        <taxon>Pseudomonadota</taxon>
        <taxon>Alphaproteobacteria</taxon>
        <taxon>Hyphomicrobiales</taxon>
        <taxon>Aurantimonadaceae</taxon>
        <taxon>Aureimonas</taxon>
    </lineage>
</organism>
<dbReference type="PIRSF" id="PIRSF006241">
    <property type="entry name" value="HyI"/>
    <property type="match status" value="1"/>
</dbReference>
<dbReference type="SUPFAM" id="SSF51658">
    <property type="entry name" value="Xylose isomerase-like"/>
    <property type="match status" value="1"/>
</dbReference>
<dbReference type="Pfam" id="PF01261">
    <property type="entry name" value="AP_endonuc_2"/>
    <property type="match status" value="1"/>
</dbReference>
<feature type="active site" description="Proton donor/acceptor" evidence="3">
    <location>
        <position position="162"/>
    </location>
</feature>
<reference evidence="5" key="1">
    <citation type="journal article" date="2015" name="Proc. Natl. Acad. Sci. U.S.A.">
        <title>Bacterial clade with the ribosomal RNA operon on a small plasmid rather than the chromosome.</title>
        <authorList>
            <person name="Anda M."/>
            <person name="Ohtsubo Y."/>
            <person name="Okubo T."/>
            <person name="Sugawara M."/>
            <person name="Nagata Y."/>
            <person name="Tsuda M."/>
            <person name="Minamisawa K."/>
            <person name="Mitsui H."/>
        </authorList>
    </citation>
    <scope>NUCLEOTIDE SEQUENCE</scope>
    <source>
        <strain evidence="5">JCM 14755</strain>
    </source>
</reference>
<feature type="domain" description="Xylose isomerase-like TIM barrel" evidence="4">
    <location>
        <begin position="40"/>
        <end position="272"/>
    </location>
</feature>
<dbReference type="PANTHER" id="PTHR43489:SF6">
    <property type="entry name" value="HYDROXYPYRUVATE ISOMERASE-RELATED"/>
    <property type="match status" value="1"/>
</dbReference>
<keyword evidence="5" id="KW-0670">Pyruvate</keyword>
<comment type="similarity">
    <text evidence="2">Belongs to the hyi family.</text>
</comment>
<evidence type="ECO:0000256" key="1">
    <source>
        <dbReference type="ARBA" id="ARBA00023235"/>
    </source>
</evidence>
<dbReference type="InterPro" id="IPR026040">
    <property type="entry name" value="HyI-like"/>
</dbReference>
<keyword evidence="1 2" id="KW-0413">Isomerase</keyword>
<dbReference type="Gene3D" id="3.20.20.150">
    <property type="entry name" value="Divalent-metal-dependent TIM barrel enzymes"/>
    <property type="match status" value="1"/>
</dbReference>
<evidence type="ECO:0000259" key="4">
    <source>
        <dbReference type="Pfam" id="PF01261"/>
    </source>
</evidence>
<evidence type="ECO:0000256" key="2">
    <source>
        <dbReference type="PIRNR" id="PIRNR006241"/>
    </source>
</evidence>
<accession>A0A0P0Z3R0</accession>
<sequence length="277" mass="29205">MDALTTPLSTTAQQQGTRPVRRYSAHLGYMFTEHALEDRFAAAAACGFRDVEHPGPYSIAAERIAGLCREHGLNFVQMALPAGDPARGEKGIACLPGREAEFREGVATGLAYAKAVGSRYVHVMSGLTPAGVAFDTVWSTYVSNLRFASAAGADAGIPVLIEPIGAATISGYLVDHPDIALRALDAVGAPNLSLLFDAFHATNAGVDPIAFVRKHHGLISHVHIADHPGRHEPGSGRFDFQSLFRALDAGGYAGSIGLEYVPAGDTAAGLGWRERFG</sequence>
<evidence type="ECO:0000256" key="3">
    <source>
        <dbReference type="PIRSR" id="PIRSR006241-50"/>
    </source>
</evidence>
<dbReference type="AlphaFoldDB" id="A0A0P0Z3R0"/>
<dbReference type="EMBL" id="LC066377">
    <property type="protein sequence ID" value="BAT28683.1"/>
    <property type="molecule type" value="Genomic_DNA"/>
</dbReference>
<dbReference type="InterPro" id="IPR036237">
    <property type="entry name" value="Xyl_isomerase-like_sf"/>
</dbReference>
<protein>
    <submittedName>
        <fullName evidence="5">Hydroxypyruvate isomerase</fullName>
    </submittedName>
</protein>